<name>A0A397EHH7_APHAT</name>
<organism evidence="1 2">
    <name type="scientific">Aphanomyces astaci</name>
    <name type="common">Crayfish plague agent</name>
    <dbReference type="NCBI Taxonomy" id="112090"/>
    <lineage>
        <taxon>Eukaryota</taxon>
        <taxon>Sar</taxon>
        <taxon>Stramenopiles</taxon>
        <taxon>Oomycota</taxon>
        <taxon>Saprolegniomycetes</taxon>
        <taxon>Saprolegniales</taxon>
        <taxon>Verrucalvaceae</taxon>
        <taxon>Aphanomyces</taxon>
    </lineage>
</organism>
<protein>
    <submittedName>
        <fullName evidence="1">Uncharacterized protein</fullName>
    </submittedName>
</protein>
<reference evidence="1 2" key="1">
    <citation type="submission" date="2018-08" db="EMBL/GenBank/DDBJ databases">
        <title>Aphanomyces genome sequencing and annotation.</title>
        <authorList>
            <person name="Minardi D."/>
            <person name="Oidtmann B."/>
            <person name="Van Der Giezen M."/>
            <person name="Studholme D.J."/>
        </authorList>
    </citation>
    <scope>NUCLEOTIDE SEQUENCE [LARGE SCALE GENOMIC DNA]</scope>
    <source>
        <strain evidence="1 2">197901</strain>
    </source>
</reference>
<dbReference type="EMBL" id="QUTE01018406">
    <property type="protein sequence ID" value="RHY89743.1"/>
    <property type="molecule type" value="Genomic_DNA"/>
</dbReference>
<feature type="non-terminal residue" evidence="1">
    <location>
        <position position="363"/>
    </location>
</feature>
<evidence type="ECO:0000313" key="1">
    <source>
        <dbReference type="EMBL" id="RHY89743.1"/>
    </source>
</evidence>
<comment type="caution">
    <text evidence="1">The sequence shown here is derived from an EMBL/GenBank/DDBJ whole genome shotgun (WGS) entry which is preliminary data.</text>
</comment>
<accession>A0A397EHH7</accession>
<proteinExistence type="predicted"/>
<dbReference type="Proteomes" id="UP000266196">
    <property type="component" value="Unassembled WGS sequence"/>
</dbReference>
<evidence type="ECO:0000313" key="2">
    <source>
        <dbReference type="Proteomes" id="UP000266196"/>
    </source>
</evidence>
<sequence length="363" mass="40037">MCEPLIASTPSYFYFVIVFLRKSLVSPSPDLAITHLCHLLKSPATSAVQREDLASCLNDALYLSACRHLALCHVQLVPDVTPFDRGVRHCLSTLMELDSSSLVLHMDQVIHSVALYVTWHHTSTDVIVDPHPMPDLKLLQTRKPVKPHDVLTCILKLWPSLGPAAMGPHLWGVTTWKPVSHALLAQLDPLLDTQRHIGLSVAIAEYLLVLWTTFDPLLFGRVAFSGPRRVYRLVCQHVVSSPKLLASLLQLVWVDPTLLVARVGAVLQEAQSLSTLESPFHDVAAPTLTTDATRKVAYADALKQFEQRCCVANPPAAAAASIHDLVRLAKVAWHRPSVSYVHATRAMDAWLRVGKASLVQLMA</sequence>
<dbReference type="AlphaFoldDB" id="A0A397EHH7"/>
<gene>
    <name evidence="1" type="ORF">DYB31_013505</name>
</gene>